<name>A0A6G1LPQ4_9PEZI</name>
<feature type="region of interest" description="Disordered" evidence="1">
    <location>
        <begin position="610"/>
        <end position="728"/>
    </location>
</feature>
<feature type="compositionally biased region" description="Pro residues" evidence="1">
    <location>
        <begin position="397"/>
        <end position="411"/>
    </location>
</feature>
<feature type="compositionally biased region" description="Polar residues" evidence="1">
    <location>
        <begin position="655"/>
        <end position="682"/>
    </location>
</feature>
<dbReference type="PANTHER" id="PTHR16151:SF2">
    <property type="entry name" value="HAUS AUGMIN-LIKE COMPLEX SUBUNIT 6"/>
    <property type="match status" value="1"/>
</dbReference>
<evidence type="ECO:0000313" key="4">
    <source>
        <dbReference type="Proteomes" id="UP000799436"/>
    </source>
</evidence>
<sequence>MERAVSSASGGHHHLTSALVAALFYTNLRLLNLDLLPDWPDIRLASFAAPDARHRLRCAEFALYRLFQLYDAPTAADKLQPFYPPLEPVQSVNLRAALYRCLHDLKKNGTLGKETVLRKTMLDECHGDKFAELCLAFSAAVLKKVTLEKSRTSHRYVPLAESIGVAPVLTADQQASMLPLATAHRASLAKVLQEKERKRDTFGRLYHVLLEKEAELERSKLQVIETAQTSPSDAQLERLSVVGYTLDKRWVGSKALRKTLVDGDATAGASDLLMLPVDQLADAGHDVQQPTGLLGSLERSAALQAQRVRRWQSMHQDIMARKPALRQTTKSDHDRSVPQFDKHKSFSLRDASPPTQSPPQQHRPALSSSITRYDEILNAMRDDLRHHRKTAAASRPGPVPNTPKRPQPIPRKPSIHADTSAGAADPHRRSLSHTAVPVRPRMGKRASSRSKSYAAPKVEGQRGLVPLKAELFSPLKTGTRSSTSPLSVSTSSLVESPVSESPAPQRDHRAKTDSGISFGLGISDLNIKRASVVDIPTSAPVTNHREQESKSSMDDMLAAAAEEVGQDRERERVKDASRHSLRIPRADMEHKANIYAARPSLAERTRMSMAPRVHGSEESIQHSTSDATSMPTPEQTSTSASPVTADSEDAHTTTDEVSPLTSGPTLKRSSTLLDRTRQSISLAPQHHQPPKRLTHKRSRTSVFHLHNPFDTPVRKNRANSTAAAATPSLENEELFSPDADYDSIFRARPRLMHSPTMRPVADSGVVWQGGDGVKM</sequence>
<dbReference type="AlphaFoldDB" id="A0A6G1LPQ4"/>
<feature type="region of interest" description="Disordered" evidence="1">
    <location>
        <begin position="475"/>
        <end position="515"/>
    </location>
</feature>
<feature type="region of interest" description="Disordered" evidence="1">
    <location>
        <begin position="321"/>
        <end position="368"/>
    </location>
</feature>
<proteinExistence type="predicted"/>
<organism evidence="3 4">
    <name type="scientific">Teratosphaeria nubilosa</name>
    <dbReference type="NCBI Taxonomy" id="161662"/>
    <lineage>
        <taxon>Eukaryota</taxon>
        <taxon>Fungi</taxon>
        <taxon>Dikarya</taxon>
        <taxon>Ascomycota</taxon>
        <taxon>Pezizomycotina</taxon>
        <taxon>Dothideomycetes</taxon>
        <taxon>Dothideomycetidae</taxon>
        <taxon>Mycosphaerellales</taxon>
        <taxon>Teratosphaeriaceae</taxon>
        <taxon>Teratosphaeria</taxon>
    </lineage>
</organism>
<accession>A0A6G1LPQ4</accession>
<dbReference type="InterPro" id="IPR028163">
    <property type="entry name" value="HAUS_6_N"/>
</dbReference>
<feature type="compositionally biased region" description="Basic and acidic residues" evidence="1">
    <location>
        <begin position="329"/>
        <end position="344"/>
    </location>
</feature>
<dbReference type="GO" id="GO:1990498">
    <property type="term" value="C:mitotic spindle microtubule"/>
    <property type="evidence" value="ECO:0007669"/>
    <property type="project" value="TreeGrafter"/>
</dbReference>
<feature type="compositionally biased region" description="Polar residues" evidence="1">
    <location>
        <begin position="621"/>
        <end position="644"/>
    </location>
</feature>
<feature type="region of interest" description="Disordered" evidence="1">
    <location>
        <begin position="388"/>
        <end position="459"/>
    </location>
</feature>
<evidence type="ECO:0000256" key="1">
    <source>
        <dbReference type="SAM" id="MobiDB-lite"/>
    </source>
</evidence>
<dbReference type="InterPro" id="IPR026797">
    <property type="entry name" value="HAUS_6"/>
</dbReference>
<feature type="compositionally biased region" description="Basic residues" evidence="1">
    <location>
        <begin position="688"/>
        <end position="699"/>
    </location>
</feature>
<dbReference type="PANTHER" id="PTHR16151">
    <property type="entry name" value="HAUS AUGMIN-LIKE COMPLEX SUBUNIT 6"/>
    <property type="match status" value="1"/>
</dbReference>
<dbReference type="OrthoDB" id="5575722at2759"/>
<feature type="compositionally biased region" description="Low complexity" evidence="1">
    <location>
        <begin position="481"/>
        <end position="502"/>
    </location>
</feature>
<evidence type="ECO:0000313" key="3">
    <source>
        <dbReference type="EMBL" id="KAF2774579.1"/>
    </source>
</evidence>
<protein>
    <recommendedName>
        <fullName evidence="2">HAUS augmin-like complex subunit 6 N-terminal domain-containing protein</fullName>
    </recommendedName>
</protein>
<feature type="domain" description="HAUS augmin-like complex subunit 6 N-terminal" evidence="2">
    <location>
        <begin position="24"/>
        <end position="235"/>
    </location>
</feature>
<gene>
    <name evidence="3" type="ORF">EJ03DRAFT_323144</name>
</gene>
<dbReference type="GO" id="GO:0051225">
    <property type="term" value="P:spindle assembly"/>
    <property type="evidence" value="ECO:0007669"/>
    <property type="project" value="InterPro"/>
</dbReference>
<evidence type="ECO:0000259" key="2">
    <source>
        <dbReference type="Pfam" id="PF14661"/>
    </source>
</evidence>
<dbReference type="EMBL" id="ML995808">
    <property type="protein sequence ID" value="KAF2774579.1"/>
    <property type="molecule type" value="Genomic_DNA"/>
</dbReference>
<dbReference type="GO" id="GO:0008017">
    <property type="term" value="F:microtubule binding"/>
    <property type="evidence" value="ECO:0007669"/>
    <property type="project" value="TreeGrafter"/>
</dbReference>
<keyword evidence="4" id="KW-1185">Reference proteome</keyword>
<dbReference type="Pfam" id="PF14661">
    <property type="entry name" value="HAUS6_N"/>
    <property type="match status" value="1"/>
</dbReference>
<dbReference type="Proteomes" id="UP000799436">
    <property type="component" value="Unassembled WGS sequence"/>
</dbReference>
<reference evidence="3" key="1">
    <citation type="journal article" date="2020" name="Stud. Mycol.">
        <title>101 Dothideomycetes genomes: a test case for predicting lifestyles and emergence of pathogens.</title>
        <authorList>
            <person name="Haridas S."/>
            <person name="Albert R."/>
            <person name="Binder M."/>
            <person name="Bloem J."/>
            <person name="Labutti K."/>
            <person name="Salamov A."/>
            <person name="Andreopoulos B."/>
            <person name="Baker S."/>
            <person name="Barry K."/>
            <person name="Bills G."/>
            <person name="Bluhm B."/>
            <person name="Cannon C."/>
            <person name="Castanera R."/>
            <person name="Culley D."/>
            <person name="Daum C."/>
            <person name="Ezra D."/>
            <person name="Gonzalez J."/>
            <person name="Henrissat B."/>
            <person name="Kuo A."/>
            <person name="Liang C."/>
            <person name="Lipzen A."/>
            <person name="Lutzoni F."/>
            <person name="Magnuson J."/>
            <person name="Mondo S."/>
            <person name="Nolan M."/>
            <person name="Ohm R."/>
            <person name="Pangilinan J."/>
            <person name="Park H.-J."/>
            <person name="Ramirez L."/>
            <person name="Alfaro M."/>
            <person name="Sun H."/>
            <person name="Tritt A."/>
            <person name="Yoshinaga Y."/>
            <person name="Zwiers L.-H."/>
            <person name="Turgeon B."/>
            <person name="Goodwin S."/>
            <person name="Spatafora J."/>
            <person name="Crous P."/>
            <person name="Grigoriev I."/>
        </authorList>
    </citation>
    <scope>NUCLEOTIDE SEQUENCE</scope>
    <source>
        <strain evidence="3">CBS 116005</strain>
    </source>
</reference>
<dbReference type="GO" id="GO:0070652">
    <property type="term" value="C:HAUS complex"/>
    <property type="evidence" value="ECO:0007669"/>
    <property type="project" value="InterPro"/>
</dbReference>